<keyword evidence="3" id="KW-1185">Reference proteome</keyword>
<proteinExistence type="predicted"/>
<accession>A0ABZ0LT77</accession>
<feature type="compositionally biased region" description="Basic residues" evidence="1">
    <location>
        <begin position="218"/>
        <end position="239"/>
    </location>
</feature>
<dbReference type="RefSeq" id="WP_318103847.1">
    <property type="nucleotide sequence ID" value="NZ_CP137573.1"/>
</dbReference>
<evidence type="ECO:0000256" key="1">
    <source>
        <dbReference type="SAM" id="MobiDB-lite"/>
    </source>
</evidence>
<dbReference type="EMBL" id="CP137573">
    <property type="protein sequence ID" value="WOX22703.1"/>
    <property type="molecule type" value="Genomic_DNA"/>
</dbReference>
<name>A0ABZ0LT77_9ACTN</name>
<protein>
    <submittedName>
        <fullName evidence="2">Uncharacterized protein</fullName>
    </submittedName>
</protein>
<feature type="region of interest" description="Disordered" evidence="1">
    <location>
        <begin position="214"/>
        <end position="239"/>
    </location>
</feature>
<gene>
    <name evidence="2" type="ORF">R2D22_15360</name>
</gene>
<reference evidence="2 3" key="1">
    <citation type="submission" date="2023-10" db="EMBL/GenBank/DDBJ databases">
        <title>The genome sequence of Streptomyces sp. HUAS YS2.</title>
        <authorList>
            <person name="Mo P."/>
        </authorList>
    </citation>
    <scope>NUCLEOTIDE SEQUENCE [LARGE SCALE GENOMIC DNA]</scope>
    <source>
        <strain evidence="2 3">HUAS YS2</strain>
    </source>
</reference>
<sequence>MRLKVREFRIRTGPHAYRIVQPWQPLRHTTVNDPVGQHWGYLLGDHEGLNALAALFSFAAFSRHTIVHVPLRHSIPRTFFTVDPVDLVLAHRSPGLRPSAWPGLRGRLRDGTPLTVRTNEQRTAAHAADWERERERRHERAVEWLHPAVHAGTLFLHGGRDVFSAASVAFSLAAGFGPLEKRARKGHDALIASLTPYLAPSRAGHRTELDIGFQARPPLHRFRPPGRPASRRPRTAASA</sequence>
<organism evidence="2 3">
    <name type="scientific">Streptomyces solicathayae</name>
    <dbReference type="NCBI Taxonomy" id="3081768"/>
    <lineage>
        <taxon>Bacteria</taxon>
        <taxon>Bacillati</taxon>
        <taxon>Actinomycetota</taxon>
        <taxon>Actinomycetes</taxon>
        <taxon>Kitasatosporales</taxon>
        <taxon>Streptomycetaceae</taxon>
        <taxon>Streptomyces</taxon>
    </lineage>
</organism>
<dbReference type="Proteomes" id="UP001301731">
    <property type="component" value="Chromosome"/>
</dbReference>
<evidence type="ECO:0000313" key="3">
    <source>
        <dbReference type="Proteomes" id="UP001301731"/>
    </source>
</evidence>
<evidence type="ECO:0000313" key="2">
    <source>
        <dbReference type="EMBL" id="WOX22703.1"/>
    </source>
</evidence>